<evidence type="ECO:0000313" key="3">
    <source>
        <dbReference type="Proteomes" id="UP001140562"/>
    </source>
</evidence>
<name>A0A9W8WXG2_9PLEO</name>
<keyword evidence="3" id="KW-1185">Reference proteome</keyword>
<gene>
    <name evidence="2" type="ORF">N0V87_006455</name>
</gene>
<organism evidence="2 3">
    <name type="scientific">Didymella glomerata</name>
    <dbReference type="NCBI Taxonomy" id="749621"/>
    <lineage>
        <taxon>Eukaryota</taxon>
        <taxon>Fungi</taxon>
        <taxon>Dikarya</taxon>
        <taxon>Ascomycota</taxon>
        <taxon>Pezizomycotina</taxon>
        <taxon>Dothideomycetes</taxon>
        <taxon>Pleosporomycetidae</taxon>
        <taxon>Pleosporales</taxon>
        <taxon>Pleosporineae</taxon>
        <taxon>Didymellaceae</taxon>
        <taxon>Didymella</taxon>
    </lineage>
</organism>
<evidence type="ECO:0000259" key="1">
    <source>
        <dbReference type="Pfam" id="PF26652"/>
    </source>
</evidence>
<proteinExistence type="predicted"/>
<evidence type="ECO:0000313" key="2">
    <source>
        <dbReference type="EMBL" id="KAJ4334962.1"/>
    </source>
</evidence>
<protein>
    <recommendedName>
        <fullName evidence="1">Probable double zinc ribbon domain-containing protein</fullName>
    </recommendedName>
</protein>
<sequence>MKVGRTTIRLLRTLGVAKRAEQDPHAYRSNAGIAQGPSEMGELGAADAVWYCCAGHENTLVHFVGAHPFKYGMCYRCDHVVCRRCGTTASGLVRALSGGRSSYPAEKKDVEKKRAPRWCVVCPLCALSFRAARRELSLHPPDKCHCGCAFGPEWAQFVIGSVHGIRENPHRVALEAKDKWKMLQPVTYAARPGEEWAADSGRS</sequence>
<dbReference type="AlphaFoldDB" id="A0A9W8WXG2"/>
<dbReference type="Proteomes" id="UP001140562">
    <property type="component" value="Unassembled WGS sequence"/>
</dbReference>
<accession>A0A9W8WXG2</accession>
<reference evidence="2" key="1">
    <citation type="submission" date="2022-10" db="EMBL/GenBank/DDBJ databases">
        <title>Tapping the CABI collections for fungal endophytes: first genome assemblies for Collariella, Neodidymelliopsis, Ascochyta clinopodiicola, Didymella pomorum, Didymosphaeria variabile, Neocosmospora piperis and Neocucurbitaria cava.</title>
        <authorList>
            <person name="Hill R."/>
        </authorList>
    </citation>
    <scope>NUCLEOTIDE SEQUENCE</scope>
    <source>
        <strain evidence="2">IMI 360193</strain>
    </source>
</reference>
<dbReference type="InterPro" id="IPR058253">
    <property type="entry name" value="Zn_ribbon_double"/>
</dbReference>
<dbReference type="OrthoDB" id="3793432at2759"/>
<dbReference type="Pfam" id="PF26652">
    <property type="entry name" value="Zn_ribbon_double"/>
    <property type="match status" value="1"/>
</dbReference>
<dbReference type="EMBL" id="JAPEUV010000068">
    <property type="protein sequence ID" value="KAJ4334962.1"/>
    <property type="molecule type" value="Genomic_DNA"/>
</dbReference>
<feature type="domain" description="Probable double zinc ribbon" evidence="1">
    <location>
        <begin position="49"/>
        <end position="173"/>
    </location>
</feature>
<comment type="caution">
    <text evidence="2">The sequence shown here is derived from an EMBL/GenBank/DDBJ whole genome shotgun (WGS) entry which is preliminary data.</text>
</comment>